<gene>
    <name evidence="11" type="ORF">ANCDUO_14843</name>
</gene>
<feature type="domain" description="Calcineurin-like phosphoesterase" evidence="10">
    <location>
        <begin position="90"/>
        <end position="132"/>
    </location>
</feature>
<dbReference type="SUPFAM" id="SSF56300">
    <property type="entry name" value="Metallo-dependent phosphatases"/>
    <property type="match status" value="1"/>
</dbReference>
<reference evidence="11 12" key="1">
    <citation type="submission" date="2013-12" db="EMBL/GenBank/DDBJ databases">
        <title>Draft genome of the parsitic nematode Ancylostoma duodenale.</title>
        <authorList>
            <person name="Mitreva M."/>
        </authorList>
    </citation>
    <scope>NUCLEOTIDE SEQUENCE [LARGE SCALE GENOMIC DNA]</scope>
    <source>
        <strain evidence="11 12">Zhejiang</strain>
    </source>
</reference>
<evidence type="ECO:0000256" key="7">
    <source>
        <dbReference type="ARBA" id="ARBA00047761"/>
    </source>
</evidence>
<protein>
    <recommendedName>
        <fullName evidence="2">protein-serine/threonine phosphatase</fullName>
        <ecNumber evidence="2">3.1.3.16</ecNumber>
    </recommendedName>
</protein>
<evidence type="ECO:0000256" key="6">
    <source>
        <dbReference type="ARBA" id="ARBA00023211"/>
    </source>
</evidence>
<keyword evidence="4" id="KW-0378">Hydrolase</keyword>
<dbReference type="GO" id="GO:0005737">
    <property type="term" value="C:cytoplasm"/>
    <property type="evidence" value="ECO:0007669"/>
    <property type="project" value="TreeGrafter"/>
</dbReference>
<comment type="cofactor">
    <cofactor evidence="1">
        <name>Mn(2+)</name>
        <dbReference type="ChEBI" id="CHEBI:29035"/>
    </cofactor>
</comment>
<dbReference type="GO" id="GO:0004722">
    <property type="term" value="F:protein serine/threonine phosphatase activity"/>
    <property type="evidence" value="ECO:0007669"/>
    <property type="project" value="UniProtKB-EC"/>
</dbReference>
<comment type="catalytic activity">
    <reaction evidence="8">
        <text>O-phospho-L-threonyl-[protein] + H2O = L-threonyl-[protein] + phosphate</text>
        <dbReference type="Rhea" id="RHEA:47004"/>
        <dbReference type="Rhea" id="RHEA-COMP:11060"/>
        <dbReference type="Rhea" id="RHEA-COMP:11605"/>
        <dbReference type="ChEBI" id="CHEBI:15377"/>
        <dbReference type="ChEBI" id="CHEBI:30013"/>
        <dbReference type="ChEBI" id="CHEBI:43474"/>
        <dbReference type="ChEBI" id="CHEBI:61977"/>
        <dbReference type="EC" id="3.1.3.16"/>
    </reaction>
</comment>
<evidence type="ECO:0000256" key="5">
    <source>
        <dbReference type="ARBA" id="ARBA00022912"/>
    </source>
</evidence>
<evidence type="ECO:0000313" key="11">
    <source>
        <dbReference type="EMBL" id="KIH55008.1"/>
    </source>
</evidence>
<feature type="region of interest" description="Disordered" evidence="9">
    <location>
        <begin position="129"/>
        <end position="150"/>
    </location>
</feature>
<name>A0A0C2CF96_9BILA</name>
<dbReference type="PANTHER" id="PTHR11668:SF300">
    <property type="entry name" value="SERINE_THREONINE-PROTEIN PHOSPHATASE"/>
    <property type="match status" value="1"/>
</dbReference>
<evidence type="ECO:0000313" key="12">
    <source>
        <dbReference type="Proteomes" id="UP000054047"/>
    </source>
</evidence>
<dbReference type="InterPro" id="IPR004843">
    <property type="entry name" value="Calcineurin-like_PHP"/>
</dbReference>
<evidence type="ECO:0000256" key="1">
    <source>
        <dbReference type="ARBA" id="ARBA00001936"/>
    </source>
</evidence>
<evidence type="ECO:0000259" key="10">
    <source>
        <dbReference type="Pfam" id="PF00149"/>
    </source>
</evidence>
<dbReference type="OrthoDB" id="5593063at2759"/>
<proteinExistence type="predicted"/>
<dbReference type="PRINTS" id="PR00114">
    <property type="entry name" value="STPHPHTASE"/>
</dbReference>
<evidence type="ECO:0000256" key="4">
    <source>
        <dbReference type="ARBA" id="ARBA00022801"/>
    </source>
</evidence>
<evidence type="ECO:0000256" key="8">
    <source>
        <dbReference type="ARBA" id="ARBA00048336"/>
    </source>
</evidence>
<dbReference type="Proteomes" id="UP000054047">
    <property type="component" value="Unassembled WGS sequence"/>
</dbReference>
<dbReference type="EC" id="3.1.3.16" evidence="2"/>
<keyword evidence="12" id="KW-1185">Reference proteome</keyword>
<dbReference type="GO" id="GO:0046872">
    <property type="term" value="F:metal ion binding"/>
    <property type="evidence" value="ECO:0007669"/>
    <property type="project" value="UniProtKB-KW"/>
</dbReference>
<keyword evidence="3" id="KW-0479">Metal-binding</keyword>
<comment type="catalytic activity">
    <reaction evidence="7">
        <text>O-phospho-L-seryl-[protein] + H2O = L-seryl-[protein] + phosphate</text>
        <dbReference type="Rhea" id="RHEA:20629"/>
        <dbReference type="Rhea" id="RHEA-COMP:9863"/>
        <dbReference type="Rhea" id="RHEA-COMP:11604"/>
        <dbReference type="ChEBI" id="CHEBI:15377"/>
        <dbReference type="ChEBI" id="CHEBI:29999"/>
        <dbReference type="ChEBI" id="CHEBI:43474"/>
        <dbReference type="ChEBI" id="CHEBI:83421"/>
        <dbReference type="EC" id="3.1.3.16"/>
    </reaction>
</comment>
<dbReference type="AlphaFoldDB" id="A0A0C2CF96"/>
<dbReference type="GO" id="GO:0005634">
    <property type="term" value="C:nucleus"/>
    <property type="evidence" value="ECO:0007669"/>
    <property type="project" value="TreeGrafter"/>
</dbReference>
<dbReference type="InterPro" id="IPR006186">
    <property type="entry name" value="Ser/Thr-sp_prot-phosphatase"/>
</dbReference>
<accession>A0A0C2CF96</accession>
<dbReference type="Pfam" id="PF00149">
    <property type="entry name" value="Metallophos"/>
    <property type="match status" value="1"/>
</dbReference>
<keyword evidence="6" id="KW-0464">Manganese</keyword>
<dbReference type="PANTHER" id="PTHR11668">
    <property type="entry name" value="SERINE/THREONINE PROTEIN PHOSPHATASE"/>
    <property type="match status" value="1"/>
</dbReference>
<evidence type="ECO:0000256" key="9">
    <source>
        <dbReference type="SAM" id="MobiDB-lite"/>
    </source>
</evidence>
<evidence type="ECO:0000256" key="2">
    <source>
        <dbReference type="ARBA" id="ARBA00013081"/>
    </source>
</evidence>
<sequence>MYENELVITYSTTDRITYREAREQAKLSDISETSSMEEILCSKQGYPIKVIRLGPCEIDWDCDVMLAILGEAYKTLMDEPTLLELSVPMTIYGDIHGQYSDLWRWFHANGWPPGTRCLFLGDYVDRGRHSTEESPGDAGHHDIQNGPHEE</sequence>
<dbReference type="InterPro" id="IPR050341">
    <property type="entry name" value="PP1_catalytic_subunit"/>
</dbReference>
<dbReference type="EMBL" id="KN738069">
    <property type="protein sequence ID" value="KIH55008.1"/>
    <property type="molecule type" value="Genomic_DNA"/>
</dbReference>
<dbReference type="InterPro" id="IPR029052">
    <property type="entry name" value="Metallo-depent_PP-like"/>
</dbReference>
<organism evidence="11 12">
    <name type="scientific">Ancylostoma duodenale</name>
    <dbReference type="NCBI Taxonomy" id="51022"/>
    <lineage>
        <taxon>Eukaryota</taxon>
        <taxon>Metazoa</taxon>
        <taxon>Ecdysozoa</taxon>
        <taxon>Nematoda</taxon>
        <taxon>Chromadorea</taxon>
        <taxon>Rhabditida</taxon>
        <taxon>Rhabditina</taxon>
        <taxon>Rhabditomorpha</taxon>
        <taxon>Strongyloidea</taxon>
        <taxon>Ancylostomatidae</taxon>
        <taxon>Ancylostomatinae</taxon>
        <taxon>Ancylostoma</taxon>
    </lineage>
</organism>
<evidence type="ECO:0000256" key="3">
    <source>
        <dbReference type="ARBA" id="ARBA00022723"/>
    </source>
</evidence>
<keyword evidence="5" id="KW-0904">Protein phosphatase</keyword>
<dbReference type="Gene3D" id="3.60.21.10">
    <property type="match status" value="1"/>
</dbReference>